<evidence type="ECO:0000259" key="4">
    <source>
        <dbReference type="PROSITE" id="PS50937"/>
    </source>
</evidence>
<dbReference type="Gene3D" id="1.10.1660.10">
    <property type="match status" value="1"/>
</dbReference>
<sequence length="131" mass="14134">MRIGELAQAGGTTAKTLRFYEDAGLLPAPERTVNGYRHYPDPAAVLARLDFVRRGRAAGLTLAQVRQILDLRDGGSAPCGHVADLLDARLGALDRQIADLRALQQAVTDLRQRAAALDPADCPPDTICQYL</sequence>
<dbReference type="Pfam" id="PF00376">
    <property type="entry name" value="MerR"/>
    <property type="match status" value="1"/>
</dbReference>
<proteinExistence type="predicted"/>
<reference evidence="6" key="1">
    <citation type="journal article" date="2019" name="Int. J. Syst. Evol. Microbiol.">
        <title>The Global Catalogue of Microorganisms (GCM) 10K type strain sequencing project: providing services to taxonomists for standard genome sequencing and annotation.</title>
        <authorList>
            <consortium name="The Broad Institute Genomics Platform"/>
            <consortium name="The Broad Institute Genome Sequencing Center for Infectious Disease"/>
            <person name="Wu L."/>
            <person name="Ma J."/>
        </authorList>
    </citation>
    <scope>NUCLEOTIDE SEQUENCE [LARGE SCALE GENOMIC DNA]</scope>
    <source>
        <strain evidence="6">CGMCC 1.7064</strain>
    </source>
</reference>
<keyword evidence="2" id="KW-0238">DNA-binding</keyword>
<feature type="domain" description="HTH merR-type" evidence="4">
    <location>
        <begin position="1"/>
        <end position="71"/>
    </location>
</feature>
<dbReference type="InterPro" id="IPR047057">
    <property type="entry name" value="MerR_fam"/>
</dbReference>
<organism evidence="5 6">
    <name type="scientific">Citricoccus zhacaiensis</name>
    <dbReference type="NCBI Taxonomy" id="489142"/>
    <lineage>
        <taxon>Bacteria</taxon>
        <taxon>Bacillati</taxon>
        <taxon>Actinomycetota</taxon>
        <taxon>Actinomycetes</taxon>
        <taxon>Micrococcales</taxon>
        <taxon>Micrococcaceae</taxon>
        <taxon>Citricoccus</taxon>
    </lineage>
</organism>
<evidence type="ECO:0000313" key="5">
    <source>
        <dbReference type="EMBL" id="GGO49844.1"/>
    </source>
</evidence>
<dbReference type="PANTHER" id="PTHR30204">
    <property type="entry name" value="REDOX-CYCLING DRUG-SENSING TRANSCRIPTIONAL ACTIVATOR SOXR"/>
    <property type="match status" value="1"/>
</dbReference>
<keyword evidence="1" id="KW-0805">Transcription regulation</keyword>
<dbReference type="InterPro" id="IPR015358">
    <property type="entry name" value="Tscrpt_reg_MerR_DNA-bd"/>
</dbReference>
<dbReference type="PROSITE" id="PS50937">
    <property type="entry name" value="HTH_MERR_2"/>
    <property type="match status" value="1"/>
</dbReference>
<evidence type="ECO:0000313" key="6">
    <source>
        <dbReference type="Proteomes" id="UP000642509"/>
    </source>
</evidence>
<dbReference type="InterPro" id="IPR009061">
    <property type="entry name" value="DNA-bd_dom_put_sf"/>
</dbReference>
<gene>
    <name evidence="5" type="ORF">GCM10010977_32670</name>
</gene>
<comment type="caution">
    <text evidence="5">The sequence shown here is derived from an EMBL/GenBank/DDBJ whole genome shotgun (WGS) entry which is preliminary data.</text>
</comment>
<dbReference type="SMART" id="SM00422">
    <property type="entry name" value="HTH_MERR"/>
    <property type="match status" value="1"/>
</dbReference>
<dbReference type="InterPro" id="IPR000551">
    <property type="entry name" value="MerR-type_HTH_dom"/>
</dbReference>
<dbReference type="PANTHER" id="PTHR30204:SF94">
    <property type="entry name" value="HEAVY METAL-DEPENDENT TRANSCRIPTIONAL REGULATOR HI_0293-RELATED"/>
    <property type="match status" value="1"/>
</dbReference>
<protein>
    <submittedName>
        <fullName evidence="5">Heavy metal-responsive transcriptional regulator</fullName>
    </submittedName>
</protein>
<evidence type="ECO:0000256" key="1">
    <source>
        <dbReference type="ARBA" id="ARBA00023015"/>
    </source>
</evidence>
<dbReference type="RefSeq" id="WP_159554387.1">
    <property type="nucleotide sequence ID" value="NZ_BAAAOU010000016.1"/>
</dbReference>
<evidence type="ECO:0000256" key="2">
    <source>
        <dbReference type="ARBA" id="ARBA00023125"/>
    </source>
</evidence>
<dbReference type="Proteomes" id="UP000642509">
    <property type="component" value="Unassembled WGS sequence"/>
</dbReference>
<dbReference type="SUPFAM" id="SSF46955">
    <property type="entry name" value="Putative DNA-binding domain"/>
    <property type="match status" value="1"/>
</dbReference>
<dbReference type="Pfam" id="PF09278">
    <property type="entry name" value="MerR-DNA-bind"/>
    <property type="match status" value="1"/>
</dbReference>
<accession>A0ABQ2MC79</accession>
<keyword evidence="3" id="KW-0804">Transcription</keyword>
<name>A0ABQ2MC79_9MICC</name>
<keyword evidence="6" id="KW-1185">Reference proteome</keyword>
<evidence type="ECO:0000256" key="3">
    <source>
        <dbReference type="ARBA" id="ARBA00023163"/>
    </source>
</evidence>
<dbReference type="EMBL" id="BMLQ01000014">
    <property type="protein sequence ID" value="GGO49844.1"/>
    <property type="molecule type" value="Genomic_DNA"/>
</dbReference>
<dbReference type="CDD" id="cd04770">
    <property type="entry name" value="HTH_HMRTR"/>
    <property type="match status" value="1"/>
</dbReference>